<name>A0A9P5NJ72_GYMJU</name>
<protein>
    <recommendedName>
        <fullName evidence="3">MULE transposase domain-containing protein</fullName>
    </recommendedName>
</protein>
<organism evidence="1 2">
    <name type="scientific">Gymnopilus junonius</name>
    <name type="common">Spectacular rustgill mushroom</name>
    <name type="synonym">Gymnopilus spectabilis subsp. junonius</name>
    <dbReference type="NCBI Taxonomy" id="109634"/>
    <lineage>
        <taxon>Eukaryota</taxon>
        <taxon>Fungi</taxon>
        <taxon>Dikarya</taxon>
        <taxon>Basidiomycota</taxon>
        <taxon>Agaricomycotina</taxon>
        <taxon>Agaricomycetes</taxon>
        <taxon>Agaricomycetidae</taxon>
        <taxon>Agaricales</taxon>
        <taxon>Agaricineae</taxon>
        <taxon>Hymenogastraceae</taxon>
        <taxon>Gymnopilus</taxon>
    </lineage>
</organism>
<sequence>MQVEAVSLLYCHDSRHNYHSYMKGDMNNQKHAQAVLEQLGLDTASHSALEIPFDFTGCIAHVKVTEHCSDGEVTQITGCFSHNPECQSATLKCLLAVPLHDHVYQVVLEQLEGGASITAIQAHNHEMIEKKQYHGMWDWDPKTANVQYHLLPTDNMTLYCKFSCQLGVDPRKEPQYNIDDWLNPTLPDYCPEIADAIFHYMAQSEAGDCFKVCISTSEMKEAAWKYAHHSQLILDGTFGICTSCLLLFIALAHDEHGKGVPIAFFLFSAPTGNQATHASYNMVILEELISKWKSYLGKHPPTLEPFTPYVTITDTDTKERSALLRVWHSICLLLCKFHLWQCWTNHRKSVLRGKCNEYWKDRVMNALPNLEVQLISTSDHPSALALVSQQHAIFIQMSEDPKADSCLPAKGSIKHLDYLLVQWMPSELWQSWSEWGHIKASALLQIPIKGVILTTNQC</sequence>
<accession>A0A9P5NJ72</accession>
<dbReference type="EMBL" id="JADNYJ010000070">
    <property type="protein sequence ID" value="KAF8891920.1"/>
    <property type="molecule type" value="Genomic_DNA"/>
</dbReference>
<reference evidence="1" key="1">
    <citation type="submission" date="2020-11" db="EMBL/GenBank/DDBJ databases">
        <authorList>
            <consortium name="DOE Joint Genome Institute"/>
            <person name="Ahrendt S."/>
            <person name="Riley R."/>
            <person name="Andreopoulos W."/>
            <person name="LaButti K."/>
            <person name="Pangilinan J."/>
            <person name="Ruiz-duenas F.J."/>
            <person name="Barrasa J.M."/>
            <person name="Sanchez-Garcia M."/>
            <person name="Camarero S."/>
            <person name="Miyauchi S."/>
            <person name="Serrano A."/>
            <person name="Linde D."/>
            <person name="Babiker R."/>
            <person name="Drula E."/>
            <person name="Ayuso-Fernandez I."/>
            <person name="Pacheco R."/>
            <person name="Padilla G."/>
            <person name="Ferreira P."/>
            <person name="Barriuso J."/>
            <person name="Kellner H."/>
            <person name="Castanera R."/>
            <person name="Alfaro M."/>
            <person name="Ramirez L."/>
            <person name="Pisabarro A.G."/>
            <person name="Kuo A."/>
            <person name="Tritt A."/>
            <person name="Lipzen A."/>
            <person name="He G."/>
            <person name="Yan M."/>
            <person name="Ng V."/>
            <person name="Cullen D."/>
            <person name="Martin F."/>
            <person name="Rosso M.-N."/>
            <person name="Henrissat B."/>
            <person name="Hibbett D."/>
            <person name="Martinez A.T."/>
            <person name="Grigoriev I.V."/>
        </authorList>
    </citation>
    <scope>NUCLEOTIDE SEQUENCE</scope>
    <source>
        <strain evidence="1">AH 44721</strain>
    </source>
</reference>
<keyword evidence="2" id="KW-1185">Reference proteome</keyword>
<dbReference type="Proteomes" id="UP000724874">
    <property type="component" value="Unassembled WGS sequence"/>
</dbReference>
<evidence type="ECO:0000313" key="1">
    <source>
        <dbReference type="EMBL" id="KAF8891920.1"/>
    </source>
</evidence>
<dbReference type="AlphaFoldDB" id="A0A9P5NJ72"/>
<evidence type="ECO:0008006" key="3">
    <source>
        <dbReference type="Google" id="ProtNLM"/>
    </source>
</evidence>
<comment type="caution">
    <text evidence="1">The sequence shown here is derived from an EMBL/GenBank/DDBJ whole genome shotgun (WGS) entry which is preliminary data.</text>
</comment>
<proteinExistence type="predicted"/>
<dbReference type="OrthoDB" id="2422225at2759"/>
<evidence type="ECO:0000313" key="2">
    <source>
        <dbReference type="Proteomes" id="UP000724874"/>
    </source>
</evidence>
<gene>
    <name evidence="1" type="ORF">CPB84DRAFT_1816246</name>
</gene>